<keyword evidence="3" id="KW-1185">Reference proteome</keyword>
<gene>
    <name evidence="2" type="ORF">BJ508DRAFT_328602</name>
</gene>
<feature type="signal peptide" evidence="1">
    <location>
        <begin position="1"/>
        <end position="18"/>
    </location>
</feature>
<sequence length="241" mass="27974">MNILFCCIISLLAHAVVAEPAATFKLRADTSHELPAVKELGFVTLIGGKDLKFDFHNETYATQNSTRTFIGQMNNREKGKVEDVLLRQTEEYKNRPGYLRLFAQDIYNFPIDEGYWRPPPHQKDIKRTIPSLGHHNRFYTVTISRFPDSLDKSCVYQSKTFPCQLYENWTIDKTEETVDGGGMVDRHWLGYLGKYQDTWVACKDWDAEGNLLDEGKYSRLTFSTLKLEQCTVPFRLEIVWQ</sequence>
<keyword evidence="1" id="KW-0732">Signal</keyword>
<dbReference type="Proteomes" id="UP000275078">
    <property type="component" value="Unassembled WGS sequence"/>
</dbReference>
<evidence type="ECO:0000313" key="3">
    <source>
        <dbReference type="Proteomes" id="UP000275078"/>
    </source>
</evidence>
<feature type="chain" id="PRO_5018279600" evidence="1">
    <location>
        <begin position="19"/>
        <end position="241"/>
    </location>
</feature>
<evidence type="ECO:0000256" key="1">
    <source>
        <dbReference type="SAM" id="SignalP"/>
    </source>
</evidence>
<reference evidence="2 3" key="1">
    <citation type="journal article" date="2018" name="Nat. Ecol. Evol.">
        <title>Pezizomycetes genomes reveal the molecular basis of ectomycorrhizal truffle lifestyle.</title>
        <authorList>
            <person name="Murat C."/>
            <person name="Payen T."/>
            <person name="Noel B."/>
            <person name="Kuo A."/>
            <person name="Morin E."/>
            <person name="Chen J."/>
            <person name="Kohler A."/>
            <person name="Krizsan K."/>
            <person name="Balestrini R."/>
            <person name="Da Silva C."/>
            <person name="Montanini B."/>
            <person name="Hainaut M."/>
            <person name="Levati E."/>
            <person name="Barry K.W."/>
            <person name="Belfiori B."/>
            <person name="Cichocki N."/>
            <person name="Clum A."/>
            <person name="Dockter R.B."/>
            <person name="Fauchery L."/>
            <person name="Guy J."/>
            <person name="Iotti M."/>
            <person name="Le Tacon F."/>
            <person name="Lindquist E.A."/>
            <person name="Lipzen A."/>
            <person name="Malagnac F."/>
            <person name="Mello A."/>
            <person name="Molinier V."/>
            <person name="Miyauchi S."/>
            <person name="Poulain J."/>
            <person name="Riccioni C."/>
            <person name="Rubini A."/>
            <person name="Sitrit Y."/>
            <person name="Splivallo R."/>
            <person name="Traeger S."/>
            <person name="Wang M."/>
            <person name="Zifcakova L."/>
            <person name="Wipf D."/>
            <person name="Zambonelli A."/>
            <person name="Paolocci F."/>
            <person name="Nowrousian M."/>
            <person name="Ottonello S."/>
            <person name="Baldrian P."/>
            <person name="Spatafora J.W."/>
            <person name="Henrissat B."/>
            <person name="Nagy L.G."/>
            <person name="Aury J.M."/>
            <person name="Wincker P."/>
            <person name="Grigoriev I.V."/>
            <person name="Bonfante P."/>
            <person name="Martin F.M."/>
        </authorList>
    </citation>
    <scope>NUCLEOTIDE SEQUENCE [LARGE SCALE GENOMIC DNA]</scope>
    <source>
        <strain evidence="2 3">RN42</strain>
    </source>
</reference>
<dbReference type="AlphaFoldDB" id="A0A3N4HZA0"/>
<protein>
    <submittedName>
        <fullName evidence="2">Uncharacterized protein</fullName>
    </submittedName>
</protein>
<proteinExistence type="predicted"/>
<name>A0A3N4HZA0_ASCIM</name>
<evidence type="ECO:0000313" key="2">
    <source>
        <dbReference type="EMBL" id="RPA79195.1"/>
    </source>
</evidence>
<dbReference type="EMBL" id="ML119702">
    <property type="protein sequence ID" value="RPA79195.1"/>
    <property type="molecule type" value="Genomic_DNA"/>
</dbReference>
<accession>A0A3N4HZA0</accession>
<organism evidence="2 3">
    <name type="scientific">Ascobolus immersus RN42</name>
    <dbReference type="NCBI Taxonomy" id="1160509"/>
    <lineage>
        <taxon>Eukaryota</taxon>
        <taxon>Fungi</taxon>
        <taxon>Dikarya</taxon>
        <taxon>Ascomycota</taxon>
        <taxon>Pezizomycotina</taxon>
        <taxon>Pezizomycetes</taxon>
        <taxon>Pezizales</taxon>
        <taxon>Ascobolaceae</taxon>
        <taxon>Ascobolus</taxon>
    </lineage>
</organism>